<protein>
    <submittedName>
        <fullName evidence="1">Uncharacterized protein</fullName>
    </submittedName>
</protein>
<comment type="caution">
    <text evidence="1">The sequence shown here is derived from an EMBL/GenBank/DDBJ whole genome shotgun (WGS) entry which is preliminary data.</text>
</comment>
<name>A0AAV4U548_CAEEX</name>
<evidence type="ECO:0000313" key="2">
    <source>
        <dbReference type="Proteomes" id="UP001054945"/>
    </source>
</evidence>
<reference evidence="1 2" key="1">
    <citation type="submission" date="2021-06" db="EMBL/GenBank/DDBJ databases">
        <title>Caerostris extrusa draft genome.</title>
        <authorList>
            <person name="Kono N."/>
            <person name="Arakawa K."/>
        </authorList>
    </citation>
    <scope>NUCLEOTIDE SEQUENCE [LARGE SCALE GENOMIC DNA]</scope>
</reference>
<sequence>MDGTEMVNLFQKVEKVWAEGRLQLNPQILFLELLFPPDYDSFKKTRLPTPTPHFCLSDVFDGVAGFESPGKLLEHCMEAVWLLVMNRASVVLIRLIV</sequence>
<dbReference type="AlphaFoldDB" id="A0AAV4U548"/>
<gene>
    <name evidence="1" type="ORF">CEXT_71221</name>
</gene>
<keyword evidence="2" id="KW-1185">Reference proteome</keyword>
<proteinExistence type="predicted"/>
<dbReference type="Proteomes" id="UP001054945">
    <property type="component" value="Unassembled WGS sequence"/>
</dbReference>
<dbReference type="EMBL" id="BPLR01012305">
    <property type="protein sequence ID" value="GIY52882.1"/>
    <property type="molecule type" value="Genomic_DNA"/>
</dbReference>
<evidence type="ECO:0000313" key="1">
    <source>
        <dbReference type="EMBL" id="GIY52882.1"/>
    </source>
</evidence>
<accession>A0AAV4U548</accession>
<organism evidence="1 2">
    <name type="scientific">Caerostris extrusa</name>
    <name type="common">Bark spider</name>
    <name type="synonym">Caerostris bankana</name>
    <dbReference type="NCBI Taxonomy" id="172846"/>
    <lineage>
        <taxon>Eukaryota</taxon>
        <taxon>Metazoa</taxon>
        <taxon>Ecdysozoa</taxon>
        <taxon>Arthropoda</taxon>
        <taxon>Chelicerata</taxon>
        <taxon>Arachnida</taxon>
        <taxon>Araneae</taxon>
        <taxon>Araneomorphae</taxon>
        <taxon>Entelegynae</taxon>
        <taxon>Araneoidea</taxon>
        <taxon>Araneidae</taxon>
        <taxon>Caerostris</taxon>
    </lineage>
</organism>